<sequence>MFNRIFLSILLLSGTTLIYAEPGYRVCSVLNQSDMRTGLVVKVAKENKDDTCGKKVNFMRSYYGNAYPGQQATFNTRLMTCEDFSQGSIRATGDVCKSMQVNKIYKYTVKTQYTDAGVKFWHN</sequence>
<evidence type="ECO:0000313" key="1">
    <source>
        <dbReference type="EMBL" id="MEB5477374.1"/>
    </source>
</evidence>
<comment type="caution">
    <text evidence="1">The sequence shown here is derived from an EMBL/GenBank/DDBJ whole genome shotgun (WGS) entry which is preliminary data.</text>
</comment>
<organism evidence="1 2">
    <name type="scientific">Acinetobacter pollinis</name>
    <dbReference type="NCBI Taxonomy" id="2605270"/>
    <lineage>
        <taxon>Bacteria</taxon>
        <taxon>Pseudomonadati</taxon>
        <taxon>Pseudomonadota</taxon>
        <taxon>Gammaproteobacteria</taxon>
        <taxon>Moraxellales</taxon>
        <taxon>Moraxellaceae</taxon>
        <taxon>Acinetobacter</taxon>
    </lineage>
</organism>
<accession>A0ABU6DU36</accession>
<evidence type="ECO:0000313" key="2">
    <source>
        <dbReference type="Proteomes" id="UP001339883"/>
    </source>
</evidence>
<name>A0ABU6DU36_9GAMM</name>
<keyword evidence="2" id="KW-1185">Reference proteome</keyword>
<dbReference type="Proteomes" id="UP001339883">
    <property type="component" value="Unassembled WGS sequence"/>
</dbReference>
<proteinExistence type="predicted"/>
<gene>
    <name evidence="1" type="ORF">I2F25_10015</name>
</gene>
<reference evidence="1 2" key="1">
    <citation type="submission" date="2019-08" db="EMBL/GenBank/DDBJ databases">
        <title>Five species of Acinetobacter isolated from floral nectar and animal pollinators.</title>
        <authorList>
            <person name="Hendry T.A."/>
        </authorList>
    </citation>
    <scope>NUCLEOTIDE SEQUENCE [LARGE SCALE GENOMIC DNA]</scope>
    <source>
        <strain evidence="1 2">MD18.27</strain>
    </source>
</reference>
<dbReference type="EMBL" id="VTDN01000007">
    <property type="protein sequence ID" value="MEB5477374.1"/>
    <property type="molecule type" value="Genomic_DNA"/>
</dbReference>
<protein>
    <submittedName>
        <fullName evidence="1">Uncharacterized protein</fullName>
    </submittedName>
</protein>
<dbReference type="RefSeq" id="WP_195771891.1">
    <property type="nucleotide sequence ID" value="NZ_VTDN01000007.1"/>
</dbReference>